<dbReference type="SMART" id="SM00320">
    <property type="entry name" value="WD40"/>
    <property type="match status" value="3"/>
</dbReference>
<feature type="region of interest" description="Disordered" evidence="3">
    <location>
        <begin position="21"/>
        <end position="49"/>
    </location>
</feature>
<proteinExistence type="predicted"/>
<dbReference type="InterPro" id="IPR001680">
    <property type="entry name" value="WD40_rpt"/>
</dbReference>
<dbReference type="Gene3D" id="2.130.10.10">
    <property type="entry name" value="YVTN repeat-like/Quinoprotein amine dehydrogenase"/>
    <property type="match status" value="1"/>
</dbReference>
<feature type="compositionally biased region" description="Pro residues" evidence="3">
    <location>
        <begin position="149"/>
        <end position="171"/>
    </location>
</feature>
<comment type="caution">
    <text evidence="5">The sequence shown here is derived from an EMBL/GenBank/DDBJ whole genome shotgun (WGS) entry which is preliminary data.</text>
</comment>
<dbReference type="SUPFAM" id="SSF50978">
    <property type="entry name" value="WD40 repeat-like"/>
    <property type="match status" value="1"/>
</dbReference>
<gene>
    <name evidence="5" type="ORF">HK097_008195</name>
</gene>
<feature type="compositionally biased region" description="Basic and acidic residues" evidence="3">
    <location>
        <begin position="22"/>
        <end position="34"/>
    </location>
</feature>
<evidence type="ECO:0000313" key="6">
    <source>
        <dbReference type="Proteomes" id="UP001212841"/>
    </source>
</evidence>
<keyword evidence="1" id="KW-0853">WD repeat</keyword>
<dbReference type="Pfam" id="PF00400">
    <property type="entry name" value="WD40"/>
    <property type="match status" value="1"/>
</dbReference>
<reference evidence="5" key="1">
    <citation type="submission" date="2020-05" db="EMBL/GenBank/DDBJ databases">
        <title>Phylogenomic resolution of chytrid fungi.</title>
        <authorList>
            <person name="Stajich J.E."/>
            <person name="Amses K."/>
            <person name="Simmons R."/>
            <person name="Seto K."/>
            <person name="Myers J."/>
            <person name="Bonds A."/>
            <person name="Quandt C.A."/>
            <person name="Barry K."/>
            <person name="Liu P."/>
            <person name="Grigoriev I."/>
            <person name="Longcore J.E."/>
            <person name="James T.Y."/>
        </authorList>
    </citation>
    <scope>NUCLEOTIDE SEQUENCE</scope>
    <source>
        <strain evidence="5">JEL0318</strain>
    </source>
</reference>
<dbReference type="PANTHER" id="PTHR44090:SF1">
    <property type="entry name" value="SUPERKILLER COMPLEX PROTEIN 8"/>
    <property type="match status" value="1"/>
</dbReference>
<keyword evidence="4" id="KW-0812">Transmembrane</keyword>
<keyword evidence="4" id="KW-0472">Membrane</keyword>
<organism evidence="5 6">
    <name type="scientific">Rhizophlyctis rosea</name>
    <dbReference type="NCBI Taxonomy" id="64517"/>
    <lineage>
        <taxon>Eukaryota</taxon>
        <taxon>Fungi</taxon>
        <taxon>Fungi incertae sedis</taxon>
        <taxon>Chytridiomycota</taxon>
        <taxon>Chytridiomycota incertae sedis</taxon>
        <taxon>Chytridiomycetes</taxon>
        <taxon>Rhizophlyctidales</taxon>
        <taxon>Rhizophlyctidaceae</taxon>
        <taxon>Rhizophlyctis</taxon>
    </lineage>
</organism>
<dbReference type="Proteomes" id="UP001212841">
    <property type="component" value="Unassembled WGS sequence"/>
</dbReference>
<evidence type="ECO:0000256" key="4">
    <source>
        <dbReference type="SAM" id="Phobius"/>
    </source>
</evidence>
<dbReference type="PANTHER" id="PTHR44090">
    <property type="entry name" value="WD REPEAT-CONTAINING PROTEIN 61"/>
    <property type="match status" value="1"/>
</dbReference>
<feature type="region of interest" description="Disordered" evidence="3">
    <location>
        <begin position="72"/>
        <end position="97"/>
    </location>
</feature>
<keyword evidence="2" id="KW-0677">Repeat</keyword>
<evidence type="ECO:0000256" key="3">
    <source>
        <dbReference type="SAM" id="MobiDB-lite"/>
    </source>
</evidence>
<dbReference type="AlphaFoldDB" id="A0AAD5SJI7"/>
<dbReference type="GO" id="GO:0016593">
    <property type="term" value="C:Cdc73/Paf1 complex"/>
    <property type="evidence" value="ECO:0007669"/>
    <property type="project" value="TreeGrafter"/>
</dbReference>
<sequence>MARRSTVDVINEKLGYFGRQSQEYEHVGAEDPERGSQASGSGNRSGGSNAGAVVGAAGLGAVAGAHFHSNASGNADSNAARRGATNSSGLPRLSAEDRPKHYVTVADGDHRRKLLGSTRRKIACGVLILLLLALTIGLATGLSKRSKDPSPPSPRPAPPDPSNDPTAPAPPTNSSTTSPDGSPSNSSNTSPTTSAPAVPSVTSSVKAITLPNSGDTIRDVQLDLSSNTIFASYGNNVQEWKINDWSTILHEAESGATTGGSIVGNIAVEETVVMSAGPDGTIRTWEIGKSGGPTQYRWEASTGGATHIAVATLGTQSHPIFGNSLGLFRCLDTGTTPLTSSSTNSPRHTLKSIIQSSSIRLYAHGGSQGYGYLEHWEFPSKPATSATQISNVTIPAPPNSSQPPSANSIKYLDISPDVRFAVISFNPGPTLQIEISSGKLLAEFRFARRAMDTTALVISKDGKYLFTAHDVEGGSTIVQWDIGNQSQVKKFYGHNKSVMRLAVSNDGKYLYSADSSEIQQWELS</sequence>
<protein>
    <recommendedName>
        <fullName evidence="7">WD40 repeat-like protein</fullName>
    </recommendedName>
</protein>
<accession>A0AAD5SJI7</accession>
<name>A0AAD5SJI7_9FUNG</name>
<feature type="region of interest" description="Disordered" evidence="3">
    <location>
        <begin position="142"/>
        <end position="201"/>
    </location>
</feature>
<evidence type="ECO:0008006" key="7">
    <source>
        <dbReference type="Google" id="ProtNLM"/>
    </source>
</evidence>
<dbReference type="InterPro" id="IPR051510">
    <property type="entry name" value="SKI8"/>
</dbReference>
<feature type="compositionally biased region" description="Low complexity" evidence="3">
    <location>
        <begin position="172"/>
        <end position="201"/>
    </location>
</feature>
<keyword evidence="6" id="KW-1185">Reference proteome</keyword>
<dbReference type="InterPro" id="IPR036322">
    <property type="entry name" value="WD40_repeat_dom_sf"/>
</dbReference>
<feature type="transmembrane region" description="Helical" evidence="4">
    <location>
        <begin position="122"/>
        <end position="142"/>
    </location>
</feature>
<dbReference type="EMBL" id="JADGJD010000047">
    <property type="protein sequence ID" value="KAJ3056067.1"/>
    <property type="molecule type" value="Genomic_DNA"/>
</dbReference>
<dbReference type="InterPro" id="IPR015943">
    <property type="entry name" value="WD40/YVTN_repeat-like_dom_sf"/>
</dbReference>
<keyword evidence="4" id="KW-1133">Transmembrane helix</keyword>
<evidence type="ECO:0000313" key="5">
    <source>
        <dbReference type="EMBL" id="KAJ3056067.1"/>
    </source>
</evidence>
<evidence type="ECO:0000256" key="1">
    <source>
        <dbReference type="ARBA" id="ARBA00022574"/>
    </source>
</evidence>
<evidence type="ECO:0000256" key="2">
    <source>
        <dbReference type="ARBA" id="ARBA00022737"/>
    </source>
</evidence>